<dbReference type="InterPro" id="IPR011992">
    <property type="entry name" value="EF-hand-dom_pair"/>
</dbReference>
<dbReference type="EMBL" id="CAXAMM010001947">
    <property type="protein sequence ID" value="CAK8994070.1"/>
    <property type="molecule type" value="Genomic_DNA"/>
</dbReference>
<keyword evidence="8" id="KW-1185">Reference proteome</keyword>
<dbReference type="Gene3D" id="1.10.238.10">
    <property type="entry name" value="EF-hand"/>
    <property type="match status" value="2"/>
</dbReference>
<dbReference type="EMBL" id="CAXAMM010001703">
    <property type="protein sequence ID" value="CAK8993111.1"/>
    <property type="molecule type" value="Genomic_DNA"/>
</dbReference>
<dbReference type="PROSITE" id="PS50222">
    <property type="entry name" value="EF_HAND_2"/>
    <property type="match status" value="1"/>
</dbReference>
<dbReference type="PANTHER" id="PTHR23048:SF0">
    <property type="entry name" value="CALMODULIN LIKE 3"/>
    <property type="match status" value="1"/>
</dbReference>
<dbReference type="SMART" id="SM00054">
    <property type="entry name" value="EFh"/>
    <property type="match status" value="1"/>
</dbReference>
<evidence type="ECO:0000256" key="4">
    <source>
        <dbReference type="ARBA" id="ARBA00022990"/>
    </source>
</evidence>
<gene>
    <name evidence="6" type="ORF">SCF082_LOCUS3365</name>
    <name evidence="7" type="ORF">SCF082_LOCUS3778</name>
</gene>
<evidence type="ECO:0000313" key="8">
    <source>
        <dbReference type="Proteomes" id="UP001642464"/>
    </source>
</evidence>
<comment type="caution">
    <text evidence="6">The sequence shown here is derived from an EMBL/GenBank/DDBJ whole genome shotgun (WGS) entry which is preliminary data.</text>
</comment>
<protein>
    <recommendedName>
        <fullName evidence="1">Calmodulin</fullName>
    </recommendedName>
</protein>
<name>A0ABP0HU26_9DINO</name>
<evidence type="ECO:0000259" key="5">
    <source>
        <dbReference type="PROSITE" id="PS50222"/>
    </source>
</evidence>
<proteinExistence type="predicted"/>
<dbReference type="CDD" id="cd00051">
    <property type="entry name" value="EFh"/>
    <property type="match status" value="1"/>
</dbReference>
<dbReference type="SUPFAM" id="SSF47473">
    <property type="entry name" value="EF-hand"/>
    <property type="match status" value="1"/>
</dbReference>
<keyword evidence="4" id="KW-0007">Acetylation</keyword>
<dbReference type="InterPro" id="IPR002048">
    <property type="entry name" value="EF_hand_dom"/>
</dbReference>
<accession>A0ABP0HU26</accession>
<organism evidence="6 8">
    <name type="scientific">Durusdinium trenchii</name>
    <dbReference type="NCBI Taxonomy" id="1381693"/>
    <lineage>
        <taxon>Eukaryota</taxon>
        <taxon>Sar</taxon>
        <taxon>Alveolata</taxon>
        <taxon>Dinophyceae</taxon>
        <taxon>Suessiales</taxon>
        <taxon>Symbiodiniaceae</taxon>
        <taxon>Durusdinium</taxon>
    </lineage>
</organism>
<dbReference type="Proteomes" id="UP001642464">
    <property type="component" value="Unassembled WGS sequence"/>
</dbReference>
<reference evidence="6 8" key="1">
    <citation type="submission" date="2024-02" db="EMBL/GenBank/DDBJ databases">
        <authorList>
            <person name="Chen Y."/>
            <person name="Shah S."/>
            <person name="Dougan E. K."/>
            <person name="Thang M."/>
            <person name="Chan C."/>
        </authorList>
    </citation>
    <scope>NUCLEOTIDE SEQUENCE [LARGE SCALE GENOMIC DNA]</scope>
</reference>
<keyword evidence="2" id="KW-0479">Metal-binding</keyword>
<evidence type="ECO:0000256" key="2">
    <source>
        <dbReference type="ARBA" id="ARBA00022723"/>
    </source>
</evidence>
<dbReference type="PANTHER" id="PTHR23048">
    <property type="entry name" value="MYOSIN LIGHT CHAIN 1, 3"/>
    <property type="match status" value="1"/>
</dbReference>
<evidence type="ECO:0000256" key="1">
    <source>
        <dbReference type="ARBA" id="ARBA00020786"/>
    </source>
</evidence>
<dbReference type="Pfam" id="PF13405">
    <property type="entry name" value="EF-hand_6"/>
    <property type="match status" value="1"/>
</dbReference>
<keyword evidence="3" id="KW-0677">Repeat</keyword>
<dbReference type="InterPro" id="IPR050230">
    <property type="entry name" value="CALM/Myosin/TropC-like"/>
</dbReference>
<evidence type="ECO:0000256" key="3">
    <source>
        <dbReference type="ARBA" id="ARBA00022737"/>
    </source>
</evidence>
<feature type="domain" description="EF-hand" evidence="5">
    <location>
        <begin position="84"/>
        <end position="119"/>
    </location>
</feature>
<evidence type="ECO:0000313" key="6">
    <source>
        <dbReference type="EMBL" id="CAK8993111.1"/>
    </source>
</evidence>
<evidence type="ECO:0000313" key="7">
    <source>
        <dbReference type="EMBL" id="CAK8994070.1"/>
    </source>
</evidence>
<sequence length="150" mass="16897">MVLSEEQVGEFTEAFSLFAGSSKLGGDTKKVEANKLDVLTRSLGLNLSDAELDARRAEVARDNVIRLEDFLSMMDRLMEAQAEDEDAELREAFRVFDRDGRGFIDMKELRSVMLNLGRGLTGSDVDEYEEQEDGESRLVDFEEFKTLLGS</sequence>